<evidence type="ECO:0000256" key="16">
    <source>
        <dbReference type="SAM" id="MobiDB-lite"/>
    </source>
</evidence>
<comment type="cofactor">
    <cofactor evidence="1">
        <name>[4Fe-4S] cluster</name>
        <dbReference type="ChEBI" id="CHEBI:49883"/>
    </cofactor>
</comment>
<comment type="function">
    <text evidence="15">Catalyzes the first step of diphthamide biosynthesis, a post-translational modification of histidine which occurs in elongation factor 2. DPH1 and DPH2 transfer a 3-amino-3-carboxypropyl (ACP) group from S-adenosyl-L-methionine (SAM) to a histidine residue, the reaction is assisted by a reduction system comprising DPH3 and a NADH-dependent reductase, predominantly CBR1.</text>
</comment>
<evidence type="ECO:0000256" key="2">
    <source>
        <dbReference type="ARBA" id="ARBA00005156"/>
    </source>
</evidence>
<feature type="compositionally biased region" description="Basic and acidic residues" evidence="16">
    <location>
        <begin position="1"/>
        <end position="18"/>
    </location>
</feature>
<name>A0A8H5I2X5_9AGAR</name>
<dbReference type="OrthoDB" id="1649088at2759"/>
<evidence type="ECO:0000256" key="6">
    <source>
        <dbReference type="ARBA" id="ARBA00022679"/>
    </source>
</evidence>
<organism evidence="17 18">
    <name type="scientific">Collybiopsis confluens</name>
    <dbReference type="NCBI Taxonomy" id="2823264"/>
    <lineage>
        <taxon>Eukaryota</taxon>
        <taxon>Fungi</taxon>
        <taxon>Dikarya</taxon>
        <taxon>Basidiomycota</taxon>
        <taxon>Agaricomycotina</taxon>
        <taxon>Agaricomycetes</taxon>
        <taxon>Agaricomycetidae</taxon>
        <taxon>Agaricales</taxon>
        <taxon>Marasmiineae</taxon>
        <taxon>Omphalotaceae</taxon>
        <taxon>Collybiopsis</taxon>
    </lineage>
</organism>
<evidence type="ECO:0000256" key="12">
    <source>
        <dbReference type="ARBA" id="ARBA00032574"/>
    </source>
</evidence>
<evidence type="ECO:0000256" key="13">
    <source>
        <dbReference type="ARBA" id="ARBA00032789"/>
    </source>
</evidence>
<dbReference type="InterPro" id="IPR042264">
    <property type="entry name" value="DPH1/DPH2_2"/>
</dbReference>
<evidence type="ECO:0000256" key="10">
    <source>
        <dbReference type="ARBA" id="ARBA00023014"/>
    </source>
</evidence>
<dbReference type="NCBIfam" id="TIGR00322">
    <property type="entry name" value="diphth2_R"/>
    <property type="match status" value="3"/>
</dbReference>
<feature type="region of interest" description="Disordered" evidence="16">
    <location>
        <begin position="1"/>
        <end position="33"/>
    </location>
</feature>
<dbReference type="GO" id="GO:0090560">
    <property type="term" value="F:2-(3-amino-3-carboxypropyl)histidine synthase activity"/>
    <property type="evidence" value="ECO:0007669"/>
    <property type="project" value="UniProtKB-EC"/>
</dbReference>
<keyword evidence="6" id="KW-0808">Transferase</keyword>
<evidence type="ECO:0000256" key="7">
    <source>
        <dbReference type="ARBA" id="ARBA00022691"/>
    </source>
</evidence>
<dbReference type="Gene3D" id="3.40.50.11850">
    <property type="entry name" value="Diphthamide synthesis DPH1/DPH2 domain 2"/>
    <property type="match status" value="1"/>
</dbReference>
<gene>
    <name evidence="17" type="ORF">D9757_000229</name>
</gene>
<dbReference type="UniPathway" id="UPA00559"/>
<proteinExistence type="inferred from homology"/>
<evidence type="ECO:0000313" key="17">
    <source>
        <dbReference type="EMBL" id="KAF5393874.1"/>
    </source>
</evidence>
<keyword evidence="9" id="KW-0408">Iron</keyword>
<dbReference type="InterPro" id="IPR016435">
    <property type="entry name" value="DPH1/DPH2"/>
</dbReference>
<dbReference type="EMBL" id="JAACJN010000001">
    <property type="protein sequence ID" value="KAF5393874.1"/>
    <property type="molecule type" value="Genomic_DNA"/>
</dbReference>
<evidence type="ECO:0000256" key="5">
    <source>
        <dbReference type="ARBA" id="ARBA00021915"/>
    </source>
</evidence>
<evidence type="ECO:0000256" key="14">
    <source>
        <dbReference type="ARBA" id="ARBA00048403"/>
    </source>
</evidence>
<dbReference type="GO" id="GO:0046872">
    <property type="term" value="F:metal ion binding"/>
    <property type="evidence" value="ECO:0007669"/>
    <property type="project" value="UniProtKB-KW"/>
</dbReference>
<dbReference type="Pfam" id="PF01866">
    <property type="entry name" value="Diphthamide_syn"/>
    <property type="match status" value="3"/>
</dbReference>
<evidence type="ECO:0000256" key="15">
    <source>
        <dbReference type="ARBA" id="ARBA00060338"/>
    </source>
</evidence>
<keyword evidence="10" id="KW-0411">Iron-sulfur</keyword>
<reference evidence="17 18" key="1">
    <citation type="journal article" date="2020" name="ISME J.">
        <title>Uncovering the hidden diversity of litter-decomposition mechanisms in mushroom-forming fungi.</title>
        <authorList>
            <person name="Floudas D."/>
            <person name="Bentzer J."/>
            <person name="Ahren D."/>
            <person name="Johansson T."/>
            <person name="Persson P."/>
            <person name="Tunlid A."/>
        </authorList>
    </citation>
    <scope>NUCLEOTIDE SEQUENCE [LARGE SCALE GENOMIC DNA]</scope>
    <source>
        <strain evidence="17 18">CBS 406.79</strain>
    </source>
</reference>
<evidence type="ECO:0000256" key="8">
    <source>
        <dbReference type="ARBA" id="ARBA00022723"/>
    </source>
</evidence>
<dbReference type="AlphaFoldDB" id="A0A8H5I2X5"/>
<accession>A0A8H5I2X5</accession>
<dbReference type="InterPro" id="IPR042265">
    <property type="entry name" value="DPH1/DPH2_3"/>
</dbReference>
<evidence type="ECO:0000256" key="11">
    <source>
        <dbReference type="ARBA" id="ARBA00031690"/>
    </source>
</evidence>
<dbReference type="SFLD" id="SFLDS00032">
    <property type="entry name" value="Radical_SAM_3-amino-3-carboxyp"/>
    <property type="match status" value="1"/>
</dbReference>
<dbReference type="GO" id="GO:0017183">
    <property type="term" value="P:protein histidyl modification to diphthamide"/>
    <property type="evidence" value="ECO:0007669"/>
    <property type="project" value="UniProtKB-UniPathway"/>
</dbReference>
<comment type="caution">
    <text evidence="17">The sequence shown here is derived from an EMBL/GenBank/DDBJ whole genome shotgun (WGS) entry which is preliminary data.</text>
</comment>
<evidence type="ECO:0000256" key="1">
    <source>
        <dbReference type="ARBA" id="ARBA00001966"/>
    </source>
</evidence>
<dbReference type="PIRSF" id="PIRSF004967">
    <property type="entry name" value="DPH1"/>
    <property type="match status" value="1"/>
</dbReference>
<dbReference type="Gene3D" id="3.40.50.11840">
    <property type="entry name" value="Diphthamide synthesis DPH1/DPH2 domain 1"/>
    <property type="match status" value="1"/>
</dbReference>
<dbReference type="InterPro" id="IPR042263">
    <property type="entry name" value="DPH1/DPH2_1"/>
</dbReference>
<evidence type="ECO:0000256" key="3">
    <source>
        <dbReference type="ARBA" id="ARBA00010173"/>
    </source>
</evidence>
<evidence type="ECO:0000256" key="9">
    <source>
        <dbReference type="ARBA" id="ARBA00023004"/>
    </source>
</evidence>
<sequence>MSDLDHSKSATTKKDASKPRRRFVGSKTSSVNAPTSSASLVLRNQIPLDILEDSELNTVINQVLPKNYSFEIHKTIWHVRKNESKMVALQMPEGLQMFACAIADIIERFTPALTAVLGDVTYGACCIDDYTAVALGCDMLVHYGHSCLVPSNFTLPGLRTLYVFVEIGIDSIHVHETIRANMSSEREVFKNSLEGLGMGEKGQKEIKAGQKIPVAGPGLKIELEPGKRSQIESGADAASDTDKIANANLTRLALVSTIQFVAALQRLKEDLSVSYASPSESIIPLWTGPYSPTIPRSKPLSPGEILGCTAPKLGEEVDAIVYLGDGRFHLEAIMIANPTVPAFRYDPYSKKLTRERYDHREMREVRRDAVVEGRKSIGWIEQAAQTQKVTPQVAEKKKSTVDFADEPDDSTPLWGVILGTLGRQGSFRHLQAITNQLCQSRTPIPYMPILLSELSPAKLALFNTRSTSKSEPQFPQISTFIQTSCPRLSIDWGYAFERPLLSPYECAVVLGTGKEMEWMETISEDVQKIGSDSEIHYPMDFYAAGSPWASSRVSGVFA</sequence>
<protein>
    <recommendedName>
        <fullName evidence="5">2-(3-amino-3-carboxypropyl)histidine synthase subunit 1</fullName>
        <ecNumber evidence="4">2.5.1.108</ecNumber>
    </recommendedName>
    <alternativeName>
        <fullName evidence="12">Diphthamide biosynthesis protein 1</fullName>
    </alternativeName>
    <alternativeName>
        <fullName evidence="13">Diphtheria toxin resistance protein 1</fullName>
    </alternativeName>
    <alternativeName>
        <fullName evidence="11">S-adenosyl-L-methionine:L-histidine 3-amino-3-carboxypropyltransferase 1</fullName>
    </alternativeName>
</protein>
<dbReference type="Gene3D" id="3.40.50.11860">
    <property type="entry name" value="Diphthamide synthesis DPH1/DPH2 domain 3"/>
    <property type="match status" value="1"/>
</dbReference>
<comment type="pathway">
    <text evidence="2">Protein modification; peptidyl-diphthamide biosynthesis.</text>
</comment>
<keyword evidence="18" id="KW-1185">Reference proteome</keyword>
<dbReference type="PANTHER" id="PTHR10762">
    <property type="entry name" value="DIPHTHAMIDE BIOSYNTHESIS PROTEIN"/>
    <property type="match status" value="1"/>
</dbReference>
<evidence type="ECO:0000256" key="4">
    <source>
        <dbReference type="ARBA" id="ARBA00012221"/>
    </source>
</evidence>
<keyword evidence="7" id="KW-0949">S-adenosyl-L-methionine</keyword>
<dbReference type="EC" id="2.5.1.108" evidence="4"/>
<keyword evidence="8" id="KW-0479">Metal-binding</keyword>
<dbReference type="InterPro" id="IPR035435">
    <property type="entry name" value="DPH1/DPH2_euk_archaea"/>
</dbReference>
<dbReference type="PANTHER" id="PTHR10762:SF1">
    <property type="entry name" value="2-(3-AMINO-3-CARBOXYPROPYL)HISTIDINE SYNTHASE SUBUNIT 1"/>
    <property type="match status" value="1"/>
</dbReference>
<comment type="catalytic activity">
    <reaction evidence="14">
        <text>L-histidyl-[translation elongation factor 2] + S-adenosyl-L-methionine = 2-[(3S)-amino-3-carboxypropyl]-L-histidyl-[translation elongation factor 2] + S-methyl-5'-thioadenosine + H(+)</text>
        <dbReference type="Rhea" id="RHEA:36783"/>
        <dbReference type="Rhea" id="RHEA-COMP:9748"/>
        <dbReference type="Rhea" id="RHEA-COMP:9749"/>
        <dbReference type="ChEBI" id="CHEBI:15378"/>
        <dbReference type="ChEBI" id="CHEBI:17509"/>
        <dbReference type="ChEBI" id="CHEBI:29979"/>
        <dbReference type="ChEBI" id="CHEBI:59789"/>
        <dbReference type="ChEBI" id="CHEBI:73995"/>
        <dbReference type="EC" id="2.5.1.108"/>
    </reaction>
</comment>
<dbReference type="GO" id="GO:0051536">
    <property type="term" value="F:iron-sulfur cluster binding"/>
    <property type="evidence" value="ECO:0007669"/>
    <property type="project" value="UniProtKB-KW"/>
</dbReference>
<comment type="similarity">
    <text evidence="3">Belongs to the DPH1/DPH2 family. DPH1 subfamily.</text>
</comment>
<dbReference type="Proteomes" id="UP000518752">
    <property type="component" value="Unassembled WGS sequence"/>
</dbReference>
<dbReference type="FunFam" id="3.40.50.11840:FF:000001">
    <property type="entry name" value="2-(3-amino-3-carboxypropyl)histidine synthase subunit 1"/>
    <property type="match status" value="1"/>
</dbReference>
<evidence type="ECO:0000313" key="18">
    <source>
        <dbReference type="Proteomes" id="UP000518752"/>
    </source>
</evidence>